<dbReference type="EMBL" id="REGN01000778">
    <property type="protein sequence ID" value="RNA39173.1"/>
    <property type="molecule type" value="Genomic_DNA"/>
</dbReference>
<comment type="caution">
    <text evidence="1">The sequence shown here is derived from an EMBL/GenBank/DDBJ whole genome shotgun (WGS) entry which is preliminary data.</text>
</comment>
<evidence type="ECO:0000313" key="2">
    <source>
        <dbReference type="Proteomes" id="UP000276133"/>
    </source>
</evidence>
<accession>A0A3M7STQ0</accession>
<sequence>MGALGPNGQFQLVHLFLRPCRRVRWCRCRPRQPSLYAGELLRLSLSTTEPRLSVISIKMSTTLAMMPLRMNKFLLVIRPGVISADLDDSRLNCSCLCNICCRTLTDRSLPSTIGSWANRSTTWIKLCTLFN</sequence>
<dbReference type="Proteomes" id="UP000276133">
    <property type="component" value="Unassembled WGS sequence"/>
</dbReference>
<dbReference type="AlphaFoldDB" id="A0A3M7STQ0"/>
<organism evidence="1 2">
    <name type="scientific">Brachionus plicatilis</name>
    <name type="common">Marine rotifer</name>
    <name type="synonym">Brachionus muelleri</name>
    <dbReference type="NCBI Taxonomy" id="10195"/>
    <lineage>
        <taxon>Eukaryota</taxon>
        <taxon>Metazoa</taxon>
        <taxon>Spiralia</taxon>
        <taxon>Gnathifera</taxon>
        <taxon>Rotifera</taxon>
        <taxon>Eurotatoria</taxon>
        <taxon>Monogononta</taxon>
        <taxon>Pseudotrocha</taxon>
        <taxon>Ploima</taxon>
        <taxon>Brachionidae</taxon>
        <taxon>Brachionus</taxon>
    </lineage>
</organism>
<reference evidence="1 2" key="1">
    <citation type="journal article" date="2018" name="Sci. Rep.">
        <title>Genomic signatures of local adaptation to the degree of environmental predictability in rotifers.</title>
        <authorList>
            <person name="Franch-Gras L."/>
            <person name="Hahn C."/>
            <person name="Garcia-Roger E.M."/>
            <person name="Carmona M.J."/>
            <person name="Serra M."/>
            <person name="Gomez A."/>
        </authorList>
    </citation>
    <scope>NUCLEOTIDE SEQUENCE [LARGE SCALE GENOMIC DNA]</scope>
    <source>
        <strain evidence="1">HYR1</strain>
    </source>
</reference>
<gene>
    <name evidence="1" type="ORF">BpHYR1_016328</name>
</gene>
<protein>
    <submittedName>
        <fullName evidence="1">Uncharacterized protein</fullName>
    </submittedName>
</protein>
<name>A0A3M7STQ0_BRAPC</name>
<evidence type="ECO:0000313" key="1">
    <source>
        <dbReference type="EMBL" id="RNA39173.1"/>
    </source>
</evidence>
<proteinExistence type="predicted"/>
<keyword evidence="2" id="KW-1185">Reference proteome</keyword>